<evidence type="ECO:0000313" key="2">
    <source>
        <dbReference type="Proteomes" id="UP001501147"/>
    </source>
</evidence>
<dbReference type="Proteomes" id="UP001501147">
    <property type="component" value="Unassembled WGS sequence"/>
</dbReference>
<dbReference type="EMBL" id="BAABJV010000001">
    <property type="protein sequence ID" value="GAA4760524.1"/>
    <property type="molecule type" value="Genomic_DNA"/>
</dbReference>
<name>A0ABP8ZMD3_9ACTN</name>
<evidence type="ECO:0000313" key="1">
    <source>
        <dbReference type="EMBL" id="GAA4760524.1"/>
    </source>
</evidence>
<protein>
    <submittedName>
        <fullName evidence="1">Uncharacterized protein</fullName>
    </submittedName>
</protein>
<organism evidence="1 2">
    <name type="scientific">Streptomyces sanyensis</name>
    <dbReference type="NCBI Taxonomy" id="568869"/>
    <lineage>
        <taxon>Bacteria</taxon>
        <taxon>Bacillati</taxon>
        <taxon>Actinomycetota</taxon>
        <taxon>Actinomycetes</taxon>
        <taxon>Kitasatosporales</taxon>
        <taxon>Streptomycetaceae</taxon>
        <taxon>Streptomyces</taxon>
    </lineage>
</organism>
<gene>
    <name evidence="1" type="ORF">GCM10023329_02080</name>
</gene>
<accession>A0ABP8ZMD3</accession>
<sequence length="89" mass="10288">MRRFSVQGRDYFALIVLSDHNDFEAMEVVEAGDGASGGTLLEFRMDDEVARLSYIRPEIDIPLLRASLEVFREEFFEPRWASGYPCPPW</sequence>
<dbReference type="RefSeq" id="WP_345608339.1">
    <property type="nucleotide sequence ID" value="NZ_BAABJV010000001.1"/>
</dbReference>
<comment type="caution">
    <text evidence="1">The sequence shown here is derived from an EMBL/GenBank/DDBJ whole genome shotgun (WGS) entry which is preliminary data.</text>
</comment>
<keyword evidence="2" id="KW-1185">Reference proteome</keyword>
<reference evidence="2" key="1">
    <citation type="journal article" date="2019" name="Int. J. Syst. Evol. Microbiol.">
        <title>The Global Catalogue of Microorganisms (GCM) 10K type strain sequencing project: providing services to taxonomists for standard genome sequencing and annotation.</title>
        <authorList>
            <consortium name="The Broad Institute Genomics Platform"/>
            <consortium name="The Broad Institute Genome Sequencing Center for Infectious Disease"/>
            <person name="Wu L."/>
            <person name="Ma J."/>
        </authorList>
    </citation>
    <scope>NUCLEOTIDE SEQUENCE [LARGE SCALE GENOMIC DNA]</scope>
    <source>
        <strain evidence="2">JCM 18324</strain>
    </source>
</reference>
<proteinExistence type="predicted"/>